<dbReference type="Pfam" id="PF02784">
    <property type="entry name" value="Orn_Arg_deC_N"/>
    <property type="match status" value="1"/>
</dbReference>
<dbReference type="InterPro" id="IPR029066">
    <property type="entry name" value="PLP-binding_barrel"/>
</dbReference>
<name>A0A931YDI6_9BACT</name>
<organism evidence="13 14">
    <name type="scientific">Candidatus Sungiibacteriota bacterium</name>
    <dbReference type="NCBI Taxonomy" id="2750080"/>
    <lineage>
        <taxon>Bacteria</taxon>
        <taxon>Candidatus Sungiibacteriota</taxon>
    </lineage>
</organism>
<dbReference type="GO" id="GO:0008792">
    <property type="term" value="F:arginine decarboxylase activity"/>
    <property type="evidence" value="ECO:0007669"/>
    <property type="project" value="UniProtKB-EC"/>
</dbReference>
<reference evidence="13" key="1">
    <citation type="submission" date="2020-07" db="EMBL/GenBank/DDBJ databases">
        <title>Huge and variable diversity of episymbiotic CPR bacteria and DPANN archaea in groundwater ecosystems.</title>
        <authorList>
            <person name="He C.Y."/>
            <person name="Keren R."/>
            <person name="Whittaker M."/>
            <person name="Farag I.F."/>
            <person name="Doudna J."/>
            <person name="Cate J.H.D."/>
            <person name="Banfield J.F."/>
        </authorList>
    </citation>
    <scope>NUCLEOTIDE SEQUENCE</scope>
    <source>
        <strain evidence="13">NC_groundwater_418_Ag_B-0.1um_45_10</strain>
    </source>
</reference>
<evidence type="ECO:0000259" key="12">
    <source>
        <dbReference type="Pfam" id="PF02784"/>
    </source>
</evidence>
<dbReference type="Pfam" id="PF00278">
    <property type="entry name" value="Orn_DAP_Arg_deC"/>
    <property type="match status" value="1"/>
</dbReference>
<comment type="caution">
    <text evidence="13">The sequence shown here is derived from an EMBL/GenBank/DDBJ whole genome shotgun (WGS) entry which is preliminary data.</text>
</comment>
<gene>
    <name evidence="13" type="ORF">HYV66_01445</name>
</gene>
<dbReference type="SUPFAM" id="SSF51419">
    <property type="entry name" value="PLP-binding barrel"/>
    <property type="match status" value="1"/>
</dbReference>
<keyword evidence="8" id="KW-0745">Spermidine biosynthesis</keyword>
<dbReference type="PANTHER" id="PTHR43295">
    <property type="entry name" value="ARGININE DECARBOXYLASE"/>
    <property type="match status" value="1"/>
</dbReference>
<comment type="cofactor">
    <cofactor evidence="1 10">
        <name>pyridoxal 5'-phosphate</name>
        <dbReference type="ChEBI" id="CHEBI:597326"/>
    </cofactor>
</comment>
<dbReference type="PRINTS" id="PR01180">
    <property type="entry name" value="ARGDCRBXLASE"/>
</dbReference>
<dbReference type="AlphaFoldDB" id="A0A931YDI6"/>
<dbReference type="SUPFAM" id="SSF50621">
    <property type="entry name" value="Alanine racemase C-terminal domain-like"/>
    <property type="match status" value="1"/>
</dbReference>
<dbReference type="Proteomes" id="UP000709672">
    <property type="component" value="Unassembled WGS sequence"/>
</dbReference>
<dbReference type="InterPro" id="IPR002985">
    <property type="entry name" value="Arg_decrbxlase"/>
</dbReference>
<dbReference type="InterPro" id="IPR022644">
    <property type="entry name" value="De-COase2_N"/>
</dbReference>
<dbReference type="EC" id="4.1.1.19" evidence="4"/>
<dbReference type="EMBL" id="JACPHQ010000017">
    <property type="protein sequence ID" value="MBI2465879.1"/>
    <property type="molecule type" value="Genomic_DNA"/>
</dbReference>
<dbReference type="InterPro" id="IPR009006">
    <property type="entry name" value="Ala_racemase/Decarboxylase_C"/>
</dbReference>
<proteinExistence type="inferred from homology"/>
<evidence type="ECO:0000256" key="9">
    <source>
        <dbReference type="ARBA" id="ARBA00023239"/>
    </source>
</evidence>
<keyword evidence="7 10" id="KW-0663">Pyridoxal phosphate</keyword>
<evidence type="ECO:0000313" key="14">
    <source>
        <dbReference type="Proteomes" id="UP000709672"/>
    </source>
</evidence>
<dbReference type="InterPro" id="IPR022643">
    <property type="entry name" value="De-COase2_C"/>
</dbReference>
<dbReference type="GO" id="GO:0008295">
    <property type="term" value="P:spermidine biosynthetic process"/>
    <property type="evidence" value="ECO:0007669"/>
    <property type="project" value="UniProtKB-KW"/>
</dbReference>
<evidence type="ECO:0000256" key="6">
    <source>
        <dbReference type="ARBA" id="ARBA00022842"/>
    </source>
</evidence>
<keyword evidence="5" id="KW-0210">Decarboxylase</keyword>
<evidence type="ECO:0000259" key="11">
    <source>
        <dbReference type="Pfam" id="PF00278"/>
    </source>
</evidence>
<feature type="modified residue" description="N6-(pyridoxal phosphate)lysine" evidence="10">
    <location>
        <position position="89"/>
    </location>
</feature>
<accession>A0A931YDI6</accession>
<evidence type="ECO:0000313" key="13">
    <source>
        <dbReference type="EMBL" id="MBI2465879.1"/>
    </source>
</evidence>
<protein>
    <recommendedName>
        <fullName evidence="4">arginine decarboxylase</fullName>
        <ecNumber evidence="4">4.1.1.19</ecNumber>
    </recommendedName>
</protein>
<evidence type="ECO:0000256" key="4">
    <source>
        <dbReference type="ARBA" id="ARBA00012426"/>
    </source>
</evidence>
<evidence type="ECO:0000256" key="3">
    <source>
        <dbReference type="ARBA" id="ARBA00008357"/>
    </source>
</evidence>
<dbReference type="Gene3D" id="3.20.20.10">
    <property type="entry name" value="Alanine racemase"/>
    <property type="match status" value="1"/>
</dbReference>
<evidence type="ECO:0000256" key="10">
    <source>
        <dbReference type="PIRSR" id="PIRSR600183-50"/>
    </source>
</evidence>
<sequence>MKVYKKFWKLGSRELGTRHFDVSKNGTLVVREGNYQYKIMDLVARFGTSLEIMFPFIIEERLNNLLETFNRYIKNHQYRGKFYFHYPMKVNQNKEFVLPIVSEGGHVEVGSVNELWLIKRLWEQDQFSSKIRVICNGPKTRKYLSLIEELSGKGLYIVPIIENNFELDYLRGYRGDVGIRVEPDIKIRSYWDKKVDQFGFPFKEILELGRIRNLRVLHYHASSQIVSLNDLVASAKLAMSYYVKLKKMNPALDTLDIGGGLAIPYEKKKMYSMENAVGRIVKTLKFSADRAGLAHPNIVVEWGRYIVAPAQITIFKILTEKLIAKAVAKKWYFIDGSFMNDLMDTWAIHQKWHVVPVNYMDSNTLTRVWLAGSSCDSDDKYTRGGSYVPLPKLESLENGDALHVAFLDTGAYQDPLASHHCLLSNPAKLVAQNGVVTVARKRETAEDVGKLFGW</sequence>
<dbReference type="InterPro" id="IPR000183">
    <property type="entry name" value="Orn/DAP/Arg_de-COase"/>
</dbReference>
<dbReference type="Gene3D" id="2.40.37.10">
    <property type="entry name" value="Lyase, Ornithine Decarboxylase, Chain A, domain 1"/>
    <property type="match status" value="1"/>
</dbReference>
<dbReference type="InterPro" id="IPR022653">
    <property type="entry name" value="De-COase2_pyr-phos_BS"/>
</dbReference>
<dbReference type="GO" id="GO:0006527">
    <property type="term" value="P:L-arginine catabolic process"/>
    <property type="evidence" value="ECO:0007669"/>
    <property type="project" value="InterPro"/>
</dbReference>
<comment type="cofactor">
    <cofactor evidence="2">
        <name>Mg(2+)</name>
        <dbReference type="ChEBI" id="CHEBI:18420"/>
    </cofactor>
</comment>
<keyword evidence="9" id="KW-0456">Lyase</keyword>
<comment type="similarity">
    <text evidence="3">Belongs to the Orn/Lys/Arg decarboxylase class-II family. SpeA subfamily.</text>
</comment>
<evidence type="ECO:0000256" key="1">
    <source>
        <dbReference type="ARBA" id="ARBA00001933"/>
    </source>
</evidence>
<dbReference type="PROSITE" id="PS00878">
    <property type="entry name" value="ODR_DC_2_1"/>
    <property type="match status" value="1"/>
</dbReference>
<feature type="active site" description="Proton donor" evidence="10">
    <location>
        <position position="375"/>
    </location>
</feature>
<dbReference type="PANTHER" id="PTHR43295:SF9">
    <property type="entry name" value="BIOSYNTHETIC ARGININE DECARBOXYLASE"/>
    <property type="match status" value="1"/>
</dbReference>
<evidence type="ECO:0000256" key="2">
    <source>
        <dbReference type="ARBA" id="ARBA00001946"/>
    </source>
</evidence>
<dbReference type="PRINTS" id="PR01179">
    <property type="entry name" value="ODADCRBXLASE"/>
</dbReference>
<evidence type="ECO:0000256" key="7">
    <source>
        <dbReference type="ARBA" id="ARBA00022898"/>
    </source>
</evidence>
<evidence type="ECO:0000256" key="8">
    <source>
        <dbReference type="ARBA" id="ARBA00023066"/>
    </source>
</evidence>
<feature type="domain" description="Orn/DAP/Arg decarboxylase 2 C-terminal" evidence="11">
    <location>
        <begin position="310"/>
        <end position="402"/>
    </location>
</feature>
<feature type="domain" description="Orn/DAP/Arg decarboxylase 2 N-terminal" evidence="12">
    <location>
        <begin position="76"/>
        <end position="308"/>
    </location>
</feature>
<keyword evidence="6" id="KW-0460">Magnesium</keyword>
<evidence type="ECO:0000256" key="5">
    <source>
        <dbReference type="ARBA" id="ARBA00022793"/>
    </source>
</evidence>